<protein>
    <submittedName>
        <fullName evidence="1">Uncharacterized protein</fullName>
    </submittedName>
</protein>
<accession>A0A2Z7BL51</accession>
<sequence>MLTWNPAWSDLLTWSPAVLIGSVVKSDEKRKEEEIRCGEADSDVGLEIFRCCPDDESADEDKSDIER</sequence>
<keyword evidence="2" id="KW-1185">Reference proteome</keyword>
<organism evidence="1 2">
    <name type="scientific">Dorcoceras hygrometricum</name>
    <dbReference type="NCBI Taxonomy" id="472368"/>
    <lineage>
        <taxon>Eukaryota</taxon>
        <taxon>Viridiplantae</taxon>
        <taxon>Streptophyta</taxon>
        <taxon>Embryophyta</taxon>
        <taxon>Tracheophyta</taxon>
        <taxon>Spermatophyta</taxon>
        <taxon>Magnoliopsida</taxon>
        <taxon>eudicotyledons</taxon>
        <taxon>Gunneridae</taxon>
        <taxon>Pentapetalae</taxon>
        <taxon>asterids</taxon>
        <taxon>lamiids</taxon>
        <taxon>Lamiales</taxon>
        <taxon>Gesneriaceae</taxon>
        <taxon>Didymocarpoideae</taxon>
        <taxon>Trichosporeae</taxon>
        <taxon>Loxocarpinae</taxon>
        <taxon>Dorcoceras</taxon>
    </lineage>
</organism>
<dbReference type="EMBL" id="KV004623">
    <property type="protein sequence ID" value="KZV35353.1"/>
    <property type="molecule type" value="Genomic_DNA"/>
</dbReference>
<evidence type="ECO:0000313" key="1">
    <source>
        <dbReference type="EMBL" id="KZV35353.1"/>
    </source>
</evidence>
<dbReference type="AlphaFoldDB" id="A0A2Z7BL51"/>
<evidence type="ECO:0000313" key="2">
    <source>
        <dbReference type="Proteomes" id="UP000250235"/>
    </source>
</evidence>
<gene>
    <name evidence="1" type="ORF">F511_37652</name>
</gene>
<proteinExistence type="predicted"/>
<name>A0A2Z7BL51_9LAMI</name>
<reference evidence="1 2" key="1">
    <citation type="journal article" date="2015" name="Proc. Natl. Acad. Sci. U.S.A.">
        <title>The resurrection genome of Boea hygrometrica: A blueprint for survival of dehydration.</title>
        <authorList>
            <person name="Xiao L."/>
            <person name="Yang G."/>
            <person name="Zhang L."/>
            <person name="Yang X."/>
            <person name="Zhao S."/>
            <person name="Ji Z."/>
            <person name="Zhou Q."/>
            <person name="Hu M."/>
            <person name="Wang Y."/>
            <person name="Chen M."/>
            <person name="Xu Y."/>
            <person name="Jin H."/>
            <person name="Xiao X."/>
            <person name="Hu G."/>
            <person name="Bao F."/>
            <person name="Hu Y."/>
            <person name="Wan P."/>
            <person name="Li L."/>
            <person name="Deng X."/>
            <person name="Kuang T."/>
            <person name="Xiang C."/>
            <person name="Zhu J.K."/>
            <person name="Oliver M.J."/>
            <person name="He Y."/>
        </authorList>
    </citation>
    <scope>NUCLEOTIDE SEQUENCE [LARGE SCALE GENOMIC DNA]</scope>
    <source>
        <strain evidence="2">cv. XS01</strain>
    </source>
</reference>
<dbReference type="Proteomes" id="UP000250235">
    <property type="component" value="Unassembled WGS sequence"/>
</dbReference>